<evidence type="ECO:0000256" key="6">
    <source>
        <dbReference type="ARBA" id="ARBA00012965"/>
    </source>
</evidence>
<dbReference type="InterPro" id="IPR005750">
    <property type="entry name" value="UDP_GlcNAc_COvinyl_MurA"/>
</dbReference>
<dbReference type="PROSITE" id="PS00611">
    <property type="entry name" value="HISOL_DEHYDROGENASE"/>
    <property type="match status" value="1"/>
</dbReference>
<dbReference type="Proteomes" id="UP001178507">
    <property type="component" value="Unassembled WGS sequence"/>
</dbReference>
<dbReference type="PANTHER" id="PTHR43783">
    <property type="entry name" value="UDP-N-ACETYLGLUCOSAMINE 1-CARBOXYVINYLTRANSFERASE"/>
    <property type="match status" value="1"/>
</dbReference>
<feature type="domain" description="Enolpyruvate transferase" evidence="30">
    <location>
        <begin position="197"/>
        <end position="606"/>
    </location>
</feature>
<evidence type="ECO:0000256" key="15">
    <source>
        <dbReference type="ARBA" id="ARBA00023002"/>
    </source>
</evidence>
<dbReference type="CDD" id="cd01555">
    <property type="entry name" value="UdpNAET"/>
    <property type="match status" value="1"/>
</dbReference>
<dbReference type="CDD" id="cd06572">
    <property type="entry name" value="Histidinol_dh"/>
    <property type="match status" value="1"/>
</dbReference>
<evidence type="ECO:0000256" key="16">
    <source>
        <dbReference type="ARBA" id="ARBA00023027"/>
    </source>
</evidence>
<evidence type="ECO:0000256" key="26">
    <source>
        <dbReference type="ARBA" id="ARBA00049489"/>
    </source>
</evidence>
<dbReference type="GO" id="GO:0051301">
    <property type="term" value="P:cell division"/>
    <property type="evidence" value="ECO:0007669"/>
    <property type="project" value="UniProtKB-KW"/>
</dbReference>
<dbReference type="Gene3D" id="1.20.5.1300">
    <property type="match status" value="1"/>
</dbReference>
<dbReference type="Pfam" id="PF00275">
    <property type="entry name" value="EPSP_synthase"/>
    <property type="match status" value="1"/>
</dbReference>
<feature type="region of interest" description="Disordered" evidence="28">
    <location>
        <begin position="1248"/>
        <end position="1271"/>
    </location>
</feature>
<comment type="subcellular location">
    <subcellularLocation>
        <location evidence="2">Cytoplasm</location>
    </subcellularLocation>
</comment>
<evidence type="ECO:0000313" key="32">
    <source>
        <dbReference type="Proteomes" id="UP001178507"/>
    </source>
</evidence>
<dbReference type="Pfam" id="PF11164">
    <property type="entry name" value="DUF2948"/>
    <property type="match status" value="1"/>
</dbReference>
<protein>
    <recommendedName>
        <fullName evidence="22">UDP-N-acetylglucosamine 1-carboxyvinyltransferase</fullName>
        <ecNumber evidence="6">1.1.1.23</ecNumber>
        <ecNumber evidence="21">2.5.1.7</ecNumber>
    </recommendedName>
    <alternativeName>
        <fullName evidence="23">Enoylpyruvate transferase</fullName>
    </alternativeName>
    <alternativeName>
        <fullName evidence="24">UDP-N-acetylglucosamine enolpyruvyl transferase</fullName>
    </alternativeName>
</protein>
<dbReference type="GO" id="GO:0008360">
    <property type="term" value="P:regulation of cell shape"/>
    <property type="evidence" value="ECO:0007669"/>
    <property type="project" value="UniProtKB-KW"/>
</dbReference>
<comment type="catalytic activity">
    <reaction evidence="25">
        <text>phosphoenolpyruvate + UDP-N-acetyl-alpha-D-glucosamine = UDP-N-acetyl-3-O-(1-carboxyvinyl)-alpha-D-glucosamine + phosphate</text>
        <dbReference type="Rhea" id="RHEA:18681"/>
        <dbReference type="ChEBI" id="CHEBI:43474"/>
        <dbReference type="ChEBI" id="CHEBI:57705"/>
        <dbReference type="ChEBI" id="CHEBI:58702"/>
        <dbReference type="ChEBI" id="CHEBI:68483"/>
        <dbReference type="EC" id="2.5.1.7"/>
    </reaction>
</comment>
<evidence type="ECO:0000256" key="13">
    <source>
        <dbReference type="ARBA" id="ARBA00022960"/>
    </source>
</evidence>
<evidence type="ECO:0000256" key="17">
    <source>
        <dbReference type="ARBA" id="ARBA00023102"/>
    </source>
</evidence>
<comment type="similarity">
    <text evidence="20">Belongs to the EPSP synthase family. MurA subfamily.</text>
</comment>
<dbReference type="AlphaFoldDB" id="A0AA36IR86"/>
<dbReference type="InterPro" id="IPR036968">
    <property type="entry name" value="Enolpyruvate_Tfrase_sf"/>
</dbReference>
<dbReference type="Pfam" id="PF06793">
    <property type="entry name" value="UPF0262"/>
    <property type="match status" value="1"/>
</dbReference>
<evidence type="ECO:0000256" key="23">
    <source>
        <dbReference type="ARBA" id="ARBA00042443"/>
    </source>
</evidence>
<comment type="cofactor">
    <cofactor evidence="1">
        <name>Zn(2+)</name>
        <dbReference type="ChEBI" id="CHEBI:29105"/>
    </cofactor>
</comment>
<evidence type="ECO:0000256" key="18">
    <source>
        <dbReference type="ARBA" id="ARBA00023306"/>
    </source>
</evidence>
<keyword evidence="12" id="KW-0862">Zinc</keyword>
<feature type="region of interest" description="Disordered" evidence="28">
    <location>
        <begin position="94"/>
        <end position="127"/>
    </location>
</feature>
<dbReference type="SUPFAM" id="SSF53720">
    <property type="entry name" value="ALDH-like"/>
    <property type="match status" value="1"/>
</dbReference>
<dbReference type="InterPro" id="IPR012131">
    <property type="entry name" value="Hstdl_DH"/>
</dbReference>
<evidence type="ECO:0000256" key="11">
    <source>
        <dbReference type="ARBA" id="ARBA00022723"/>
    </source>
</evidence>
<gene>
    <name evidence="31" type="ORF">EVOR1521_LOCUS16477</name>
</gene>
<reference evidence="31" key="1">
    <citation type="submission" date="2023-08" db="EMBL/GenBank/DDBJ databases">
        <authorList>
            <person name="Chen Y."/>
            <person name="Shah S."/>
            <person name="Dougan E. K."/>
            <person name="Thang M."/>
            <person name="Chan C."/>
        </authorList>
    </citation>
    <scope>NUCLEOTIDE SEQUENCE</scope>
</reference>
<dbReference type="Gene3D" id="3.40.50.1980">
    <property type="entry name" value="Nitrogenase molybdenum iron protein domain"/>
    <property type="match status" value="2"/>
</dbReference>
<keyword evidence="18" id="KW-0131">Cell cycle</keyword>
<dbReference type="NCBIfam" id="TIGR01072">
    <property type="entry name" value="murA"/>
    <property type="match status" value="1"/>
</dbReference>
<evidence type="ECO:0000256" key="10">
    <source>
        <dbReference type="ARBA" id="ARBA00022679"/>
    </source>
</evidence>
<evidence type="ECO:0000256" key="21">
    <source>
        <dbReference type="ARBA" id="ARBA00039108"/>
    </source>
</evidence>
<comment type="caution">
    <text evidence="31">The sequence shown here is derived from an EMBL/GenBank/DDBJ whole genome shotgun (WGS) entry which is preliminary data.</text>
</comment>
<keyword evidence="16" id="KW-0520">NAD</keyword>
<dbReference type="EC" id="2.5.1.7" evidence="21"/>
<keyword evidence="8" id="KW-0028">Amino-acid biosynthesis</keyword>
<evidence type="ECO:0000256" key="19">
    <source>
        <dbReference type="ARBA" id="ARBA00023316"/>
    </source>
</evidence>
<dbReference type="Gene3D" id="3.65.10.10">
    <property type="entry name" value="Enolpyruvate transferase domain"/>
    <property type="match status" value="2"/>
</dbReference>
<comment type="pathway">
    <text evidence="3">Cell wall biogenesis; peptidoglycan biosynthesis.</text>
</comment>
<name>A0AA36IR86_9DINO</name>
<evidence type="ECO:0000256" key="29">
    <source>
        <dbReference type="SAM" id="SignalP"/>
    </source>
</evidence>
<feature type="chain" id="PRO_5041204360" description="UDP-N-acetylglucosamine 1-carboxyvinyltransferase" evidence="29">
    <location>
        <begin position="21"/>
        <end position="1271"/>
    </location>
</feature>
<dbReference type="InterPro" id="IPR001692">
    <property type="entry name" value="Histidinol_DH_CS"/>
</dbReference>
<evidence type="ECO:0000256" key="14">
    <source>
        <dbReference type="ARBA" id="ARBA00022984"/>
    </source>
</evidence>
<dbReference type="GO" id="GO:0046872">
    <property type="term" value="F:metal ion binding"/>
    <property type="evidence" value="ECO:0007669"/>
    <property type="project" value="UniProtKB-KW"/>
</dbReference>
<dbReference type="PANTHER" id="PTHR43783:SF1">
    <property type="entry name" value="UDP-N-ACETYLGLUCOSAMINE 1-CARBOXYVINYLTRANSFERASE"/>
    <property type="match status" value="1"/>
</dbReference>
<dbReference type="InterPro" id="IPR016161">
    <property type="entry name" value="Ald_DH/histidinol_DH"/>
</dbReference>
<evidence type="ECO:0000256" key="1">
    <source>
        <dbReference type="ARBA" id="ARBA00001947"/>
    </source>
</evidence>
<evidence type="ECO:0000256" key="27">
    <source>
        <dbReference type="RuleBase" id="RU004175"/>
    </source>
</evidence>
<evidence type="ECO:0000256" key="9">
    <source>
        <dbReference type="ARBA" id="ARBA00022618"/>
    </source>
</evidence>
<dbReference type="InterPro" id="IPR021335">
    <property type="entry name" value="DUF2948"/>
</dbReference>
<keyword evidence="15" id="KW-0560">Oxidoreductase</keyword>
<keyword evidence="7" id="KW-0963">Cytoplasm</keyword>
<keyword evidence="9" id="KW-0132">Cell division</keyword>
<dbReference type="GO" id="GO:0051287">
    <property type="term" value="F:NAD binding"/>
    <property type="evidence" value="ECO:0007669"/>
    <property type="project" value="InterPro"/>
</dbReference>
<comment type="pathway">
    <text evidence="4">Amino-acid biosynthesis; L-histidine biosynthesis; L-histidine from 5-phospho-alpha-D-ribose 1-diphosphate: step 9/9.</text>
</comment>
<keyword evidence="29" id="KW-0732">Signal</keyword>
<evidence type="ECO:0000313" key="31">
    <source>
        <dbReference type="EMBL" id="CAJ1391213.1"/>
    </source>
</evidence>
<evidence type="ECO:0000259" key="30">
    <source>
        <dbReference type="Pfam" id="PF00275"/>
    </source>
</evidence>
<keyword evidence="14" id="KW-0573">Peptidoglycan synthesis</keyword>
<proteinExistence type="inferred from homology"/>
<dbReference type="SUPFAM" id="SSF55205">
    <property type="entry name" value="EPT/RTPC-like"/>
    <property type="match status" value="1"/>
</dbReference>
<evidence type="ECO:0000256" key="5">
    <source>
        <dbReference type="ARBA" id="ARBA00010178"/>
    </source>
</evidence>
<evidence type="ECO:0000256" key="24">
    <source>
        <dbReference type="ARBA" id="ARBA00042842"/>
    </source>
</evidence>
<comment type="similarity">
    <text evidence="5 27">Belongs to the histidinol dehydrogenase family.</text>
</comment>
<evidence type="ECO:0000256" key="22">
    <source>
        <dbReference type="ARBA" id="ARBA00039754"/>
    </source>
</evidence>
<dbReference type="EC" id="1.1.1.23" evidence="6"/>
<dbReference type="InterPro" id="IPR001986">
    <property type="entry name" value="Enolpyruvate_Tfrase_dom"/>
</dbReference>
<dbReference type="GO" id="GO:0000105">
    <property type="term" value="P:L-histidine biosynthetic process"/>
    <property type="evidence" value="ECO:0007669"/>
    <property type="project" value="UniProtKB-KW"/>
</dbReference>
<dbReference type="InterPro" id="IPR050068">
    <property type="entry name" value="MurA_subfamily"/>
</dbReference>
<keyword evidence="13" id="KW-0133">Cell shape</keyword>
<sequence>MTRLSKFAALAAGAALIATAATTAGHAGMKRHGIAAAGTMQLAAKAGGGSAADGYPTPGKAFEACGGAGNVFVMYDELPDGTRRQLPASSDIDRMRDTDIMGGGWPVRRMSGAKRRTDAPRGAGGKEERLAAELRANLQKRKAQARARRAGDADCRDEGIAAAKAGVGRRPAAAEPSGWGARSKGTSFQMDSIRIVGGHELNGTIPISGAKNAALPLMIASLLTDDTLTLENVPHLADVEQLIRILSNHGVDYAVKGRRRAEGQGYARTVDFTARDIVDITAPYELVSKMRASFWVIGPLLARMGEARVSLPGGCAIGTRPVDLFIEVLEALGAQIEIENGYVHATAGSGLTGAHYRFPKVSVGATHVALMAASLANGQTVIDNAACEPEVVCLAECLNAMGAKIEGAGTRTITIDGVTSLSGARHRVIADRIETGTYAMAVGMTGGNVLLKGAEASSWQTAVDVLGETGIDITAEEDGLRVYRNGNGLKAADVTTEPFPGFPTDLQAQFMGLMTKANGVSHITETIFENRFMHVQELARLGADITLNGQTATVTGVPVLKGAPVMATDLRASVSLVIAGLAAEGETRVNRVYHLDRGFERLEEKLGACGAEIARDGPMDGLKLMALDASDLTVISAQMQDAITKPDQIDYAPGAKRLTIVANRFAWDAEKGGGSATHERRKTALSFARVTGVRTIGIRRGDDSQALSLLAIRFHPGEAPAGTIELIFADDAAIRLDVEVIEAQMADLGSFAVPHFLDSADRDFPARFGAFLGLKREVSADVEATVRAIIDDVRQNGDEALARLTKKFDRLDLSAVPMRVGADEVAEAVAGIDAETLEALTLARDRIRSHHGRQMPKDDIYTDAIGVTLGGRWTAVEAVGLYVPGGTAAYPSSVLMNAVPAVVAGVKRIVMVVPSPDGVLNPLVLAAADLAGVTEIYRIGGAQAVAALAHGTGTIAPVAKIVGPGNAYVAAAKRAVFGTVGIDMIAGPSEVLVVADGDNDPDWIAADLLAQAEHDANAQSILITDDAGFADAVAGAVERQLTTLARGETAAASWRDFGGIVTVDDIHSGDTLALIDRIAAEHLELACENADDLANRVTNAGAIFVGRHTPEVIGDYVGGSNHVLPTARSARFSSGLSVLDFVKRTSILKLGPDQLRALGPAAIRLAEAEGLGAHARSVAIRMNPGGSTPDVEHERAVAIFDLIEENRFKPVGDAGNGPYTLHLSVVDGKLVFAVKREGGEDVATHILSLGDQECDDEPDRDDRHGPARRSQ</sequence>
<evidence type="ECO:0000256" key="8">
    <source>
        <dbReference type="ARBA" id="ARBA00022605"/>
    </source>
</evidence>
<dbReference type="FunFam" id="3.40.50.1980:FF:000026">
    <property type="entry name" value="Histidinol dehydrogenase"/>
    <property type="match status" value="1"/>
</dbReference>
<dbReference type="GO" id="GO:0005737">
    <property type="term" value="C:cytoplasm"/>
    <property type="evidence" value="ECO:0007669"/>
    <property type="project" value="UniProtKB-SubCell"/>
</dbReference>
<accession>A0AA36IR86</accession>
<evidence type="ECO:0000256" key="4">
    <source>
        <dbReference type="ARBA" id="ARBA00004940"/>
    </source>
</evidence>
<dbReference type="EMBL" id="CAUJNA010002223">
    <property type="protein sequence ID" value="CAJ1391213.1"/>
    <property type="molecule type" value="Genomic_DNA"/>
</dbReference>
<dbReference type="FunFam" id="3.65.10.10:FF:000001">
    <property type="entry name" value="UDP-N-acetylglucosamine 1-carboxyvinyltransferase"/>
    <property type="match status" value="1"/>
</dbReference>
<evidence type="ECO:0000256" key="2">
    <source>
        <dbReference type="ARBA" id="ARBA00004496"/>
    </source>
</evidence>
<feature type="signal peptide" evidence="29">
    <location>
        <begin position="1"/>
        <end position="20"/>
    </location>
</feature>
<dbReference type="HAMAP" id="MF_01024">
    <property type="entry name" value="HisD"/>
    <property type="match status" value="1"/>
</dbReference>
<evidence type="ECO:0000256" key="12">
    <source>
        <dbReference type="ARBA" id="ARBA00022833"/>
    </source>
</evidence>
<dbReference type="FunFam" id="3.40.50.1980:FF:000001">
    <property type="entry name" value="Histidinol dehydrogenase"/>
    <property type="match status" value="1"/>
</dbReference>
<dbReference type="GO" id="GO:0008760">
    <property type="term" value="F:UDP-N-acetylglucosamine 1-carboxyvinyltransferase activity"/>
    <property type="evidence" value="ECO:0007669"/>
    <property type="project" value="UniProtKB-EC"/>
</dbReference>
<dbReference type="InterPro" id="IPR013792">
    <property type="entry name" value="RNA3'P_cycl/enolpyr_Trfase_a/b"/>
</dbReference>
<dbReference type="GO" id="GO:0019277">
    <property type="term" value="P:UDP-N-acetylgalactosamine biosynthetic process"/>
    <property type="evidence" value="ECO:0007669"/>
    <property type="project" value="InterPro"/>
</dbReference>
<feature type="region of interest" description="Disordered" evidence="28">
    <location>
        <begin position="166"/>
        <end position="185"/>
    </location>
</feature>
<evidence type="ECO:0000256" key="20">
    <source>
        <dbReference type="ARBA" id="ARBA00038367"/>
    </source>
</evidence>
<keyword evidence="19" id="KW-0961">Cell wall biogenesis/degradation</keyword>
<evidence type="ECO:0000256" key="25">
    <source>
        <dbReference type="ARBA" id="ARBA00047527"/>
    </source>
</evidence>
<dbReference type="NCBIfam" id="NF006873">
    <property type="entry name" value="PRK09369.1"/>
    <property type="match status" value="1"/>
</dbReference>
<dbReference type="FunFam" id="1.20.5.1300:FF:000002">
    <property type="entry name" value="Histidinol dehydrogenase, chloroplastic"/>
    <property type="match status" value="1"/>
</dbReference>
<dbReference type="Pfam" id="PF00815">
    <property type="entry name" value="Histidinol_dh"/>
    <property type="match status" value="1"/>
</dbReference>
<evidence type="ECO:0000256" key="3">
    <source>
        <dbReference type="ARBA" id="ARBA00004752"/>
    </source>
</evidence>
<keyword evidence="10" id="KW-0808">Transferase</keyword>
<dbReference type="PRINTS" id="PR00083">
    <property type="entry name" value="HOLDHDRGNASE"/>
</dbReference>
<keyword evidence="32" id="KW-1185">Reference proteome</keyword>
<dbReference type="HAMAP" id="MF_00111">
    <property type="entry name" value="MurA"/>
    <property type="match status" value="1"/>
</dbReference>
<keyword evidence="17" id="KW-0368">Histidine biosynthesis</keyword>
<feature type="compositionally biased region" description="Basic and acidic residues" evidence="28">
    <location>
        <begin position="115"/>
        <end position="127"/>
    </location>
</feature>
<organism evidence="31 32">
    <name type="scientific">Effrenium voratum</name>
    <dbReference type="NCBI Taxonomy" id="2562239"/>
    <lineage>
        <taxon>Eukaryota</taxon>
        <taxon>Sar</taxon>
        <taxon>Alveolata</taxon>
        <taxon>Dinophyceae</taxon>
        <taxon>Suessiales</taxon>
        <taxon>Symbiodiniaceae</taxon>
        <taxon>Effrenium</taxon>
    </lineage>
</organism>
<dbReference type="NCBIfam" id="TIGR00069">
    <property type="entry name" value="hisD"/>
    <property type="match status" value="1"/>
</dbReference>
<evidence type="ECO:0000256" key="7">
    <source>
        <dbReference type="ARBA" id="ARBA00022490"/>
    </source>
</evidence>
<comment type="catalytic activity">
    <reaction evidence="26">
        <text>L-histidinol + 2 NAD(+) + H2O = L-histidine + 2 NADH + 3 H(+)</text>
        <dbReference type="Rhea" id="RHEA:20641"/>
        <dbReference type="ChEBI" id="CHEBI:15377"/>
        <dbReference type="ChEBI" id="CHEBI:15378"/>
        <dbReference type="ChEBI" id="CHEBI:57540"/>
        <dbReference type="ChEBI" id="CHEBI:57595"/>
        <dbReference type="ChEBI" id="CHEBI:57699"/>
        <dbReference type="ChEBI" id="CHEBI:57945"/>
        <dbReference type="EC" id="1.1.1.23"/>
    </reaction>
</comment>
<keyword evidence="11" id="KW-0479">Metal-binding</keyword>
<dbReference type="GO" id="GO:0071555">
    <property type="term" value="P:cell wall organization"/>
    <property type="evidence" value="ECO:0007669"/>
    <property type="project" value="UniProtKB-KW"/>
</dbReference>
<dbReference type="InterPro" id="IPR008321">
    <property type="entry name" value="UCP032146"/>
</dbReference>
<evidence type="ECO:0000256" key="28">
    <source>
        <dbReference type="SAM" id="MobiDB-lite"/>
    </source>
</evidence>
<dbReference type="GO" id="GO:0004399">
    <property type="term" value="F:histidinol dehydrogenase activity"/>
    <property type="evidence" value="ECO:0007669"/>
    <property type="project" value="UniProtKB-EC"/>
</dbReference>